<sequence length="129" mass="12585">MVAKAVPAPAGLPLLPPSPAALVGLGPSVGRPIEHLAAAPVLTGTSPSPVAEPAPPADPAPSLEPAEPAAPMVAMSEPEPSAAATPDESPATTADAPASAVPGTPEASQQVAREGRRPSPRPVASRALR</sequence>
<accession>A0A6V8LJ85</accession>
<proteinExistence type="predicted"/>
<feature type="compositionally biased region" description="Low complexity" evidence="1">
    <location>
        <begin position="60"/>
        <end position="100"/>
    </location>
</feature>
<feature type="compositionally biased region" description="Low complexity" evidence="1">
    <location>
        <begin position="1"/>
        <end position="13"/>
    </location>
</feature>
<protein>
    <submittedName>
        <fullName evidence="2">Uncharacterized protein</fullName>
    </submittedName>
</protein>
<dbReference type="EMBL" id="BLPG01000002">
    <property type="protein sequence ID" value="GFJ95610.1"/>
    <property type="molecule type" value="Genomic_DNA"/>
</dbReference>
<dbReference type="Proteomes" id="UP000482960">
    <property type="component" value="Unassembled WGS sequence"/>
</dbReference>
<reference evidence="2 3" key="2">
    <citation type="submission" date="2020-03" db="EMBL/GenBank/DDBJ databases">
        <authorList>
            <person name="Ichikawa N."/>
            <person name="Kimura A."/>
            <person name="Kitahashi Y."/>
            <person name="Uohara A."/>
        </authorList>
    </citation>
    <scope>NUCLEOTIDE SEQUENCE [LARGE SCALE GENOMIC DNA]</scope>
    <source>
        <strain evidence="2 3">NBRC 108638</strain>
    </source>
</reference>
<name>A0A6V8LJ85_9ACTN</name>
<feature type="region of interest" description="Disordered" evidence="1">
    <location>
        <begin position="40"/>
        <end position="129"/>
    </location>
</feature>
<evidence type="ECO:0000313" key="3">
    <source>
        <dbReference type="Proteomes" id="UP000482960"/>
    </source>
</evidence>
<evidence type="ECO:0000313" key="2">
    <source>
        <dbReference type="EMBL" id="GFJ95610.1"/>
    </source>
</evidence>
<organism evidence="2 3">
    <name type="scientific">Phytohabitans rumicis</name>
    <dbReference type="NCBI Taxonomy" id="1076125"/>
    <lineage>
        <taxon>Bacteria</taxon>
        <taxon>Bacillati</taxon>
        <taxon>Actinomycetota</taxon>
        <taxon>Actinomycetes</taxon>
        <taxon>Micromonosporales</taxon>
        <taxon>Micromonosporaceae</taxon>
    </lineage>
</organism>
<reference evidence="2 3" key="1">
    <citation type="submission" date="2020-03" db="EMBL/GenBank/DDBJ databases">
        <title>Whole genome shotgun sequence of Phytohabitans rumicis NBRC 108638.</title>
        <authorList>
            <person name="Komaki H."/>
            <person name="Tamura T."/>
        </authorList>
    </citation>
    <scope>NUCLEOTIDE SEQUENCE [LARGE SCALE GENOMIC DNA]</scope>
    <source>
        <strain evidence="2 3">NBRC 108638</strain>
    </source>
</reference>
<comment type="caution">
    <text evidence="2">The sequence shown here is derived from an EMBL/GenBank/DDBJ whole genome shotgun (WGS) entry which is preliminary data.</text>
</comment>
<keyword evidence="3" id="KW-1185">Reference proteome</keyword>
<feature type="compositionally biased region" description="Pro residues" evidence="1">
    <location>
        <begin position="50"/>
        <end position="59"/>
    </location>
</feature>
<evidence type="ECO:0000256" key="1">
    <source>
        <dbReference type="SAM" id="MobiDB-lite"/>
    </source>
</evidence>
<feature type="region of interest" description="Disordered" evidence="1">
    <location>
        <begin position="1"/>
        <end position="28"/>
    </location>
</feature>
<dbReference type="AlphaFoldDB" id="A0A6V8LJ85"/>
<gene>
    <name evidence="2" type="ORF">Prum_092520</name>
</gene>